<dbReference type="Pfam" id="PF04052">
    <property type="entry name" value="TolB_N"/>
    <property type="match status" value="1"/>
</dbReference>
<dbReference type="InterPro" id="IPR011042">
    <property type="entry name" value="6-blade_b-propeller_TolB-like"/>
</dbReference>
<proteinExistence type="inferred from homology"/>
<feature type="chain" id="PRO_5009003142" description="Tol-Pal system protein TolB" evidence="5">
    <location>
        <begin position="22"/>
        <end position="430"/>
    </location>
</feature>
<dbReference type="InterPro" id="IPR007195">
    <property type="entry name" value="TolB_N"/>
</dbReference>
<dbReference type="HAMAP" id="MF_00671">
    <property type="entry name" value="TolB"/>
    <property type="match status" value="1"/>
</dbReference>
<dbReference type="GO" id="GO:0042597">
    <property type="term" value="C:periplasmic space"/>
    <property type="evidence" value="ECO:0007669"/>
    <property type="project" value="UniProtKB-SubCell"/>
</dbReference>
<dbReference type="PANTHER" id="PTHR36842">
    <property type="entry name" value="PROTEIN TOLB HOMOLOG"/>
    <property type="match status" value="1"/>
</dbReference>
<dbReference type="SUPFAM" id="SSF69304">
    <property type="entry name" value="Tricorn protease N-terminal domain"/>
    <property type="match status" value="1"/>
</dbReference>
<comment type="function">
    <text evidence="5">Part of the Tol-Pal system, which plays a role in outer membrane invagination during cell division and is important for maintaining outer membrane integrity. TolB occupies a key intermediary position in the Tol-Pal system because it communicates directly with both membrane-embedded components, Pal in the outer membrane and TolA in the inner membrane.</text>
</comment>
<comment type="similarity">
    <text evidence="2 5">Belongs to the TolB family.</text>
</comment>
<dbReference type="EMBL" id="JAFNAA010000008">
    <property type="protein sequence ID" value="MBO1108337.1"/>
    <property type="molecule type" value="Genomic_DNA"/>
</dbReference>
<dbReference type="GeneID" id="69705997"/>
<evidence type="ECO:0000313" key="7">
    <source>
        <dbReference type="Proteomes" id="UP000664658"/>
    </source>
</evidence>
<comment type="subunit">
    <text evidence="5">The Tol-Pal system is composed of five core proteins: the inner membrane proteins TolA, TolQ and TolR, the periplasmic protein TolB and the outer membrane protein Pal. They form a network linking the inner and outer membranes and the peptidoglycan layer.</text>
</comment>
<evidence type="ECO:0000256" key="2">
    <source>
        <dbReference type="ARBA" id="ARBA00009820"/>
    </source>
</evidence>
<evidence type="ECO:0000313" key="6">
    <source>
        <dbReference type="EMBL" id="MBO1108337.1"/>
    </source>
</evidence>
<dbReference type="Proteomes" id="UP000664658">
    <property type="component" value="Unassembled WGS sequence"/>
</dbReference>
<comment type="subcellular location">
    <subcellularLocation>
        <location evidence="1 5">Periplasm</location>
    </subcellularLocation>
</comment>
<dbReference type="RefSeq" id="WP_010861920.1">
    <property type="nucleotide sequence ID" value="NZ_CP027852.1"/>
</dbReference>
<protein>
    <recommendedName>
        <fullName evidence="5">Tol-Pal system protein TolB</fullName>
    </recommendedName>
</protein>
<dbReference type="SUPFAM" id="SSF52964">
    <property type="entry name" value="TolB, N-terminal domain"/>
    <property type="match status" value="1"/>
</dbReference>
<name>A0A1A9AWK9_PLESH</name>
<feature type="signal peptide" evidence="5">
    <location>
        <begin position="1"/>
        <end position="21"/>
    </location>
</feature>
<dbReference type="Gene3D" id="3.40.50.10070">
    <property type="entry name" value="TolB, N-terminal domain"/>
    <property type="match status" value="1"/>
</dbReference>
<dbReference type="Gene3D" id="2.120.10.30">
    <property type="entry name" value="TolB, C-terminal domain"/>
    <property type="match status" value="1"/>
</dbReference>
<dbReference type="InterPro" id="IPR011659">
    <property type="entry name" value="WD40"/>
</dbReference>
<organism evidence="6 7">
    <name type="scientific">Plesiomonas shigelloides</name>
    <name type="common">Aeromonas shigelloides</name>
    <dbReference type="NCBI Taxonomy" id="703"/>
    <lineage>
        <taxon>Bacteria</taxon>
        <taxon>Pseudomonadati</taxon>
        <taxon>Pseudomonadota</taxon>
        <taxon>Gammaproteobacteria</taxon>
        <taxon>Enterobacterales</taxon>
        <taxon>Enterobacteriaceae</taxon>
        <taxon>Plesiomonas</taxon>
    </lineage>
</organism>
<keyword evidence="4 5" id="KW-0574">Periplasm</keyword>
<dbReference type="GO" id="GO:0017038">
    <property type="term" value="P:protein import"/>
    <property type="evidence" value="ECO:0007669"/>
    <property type="project" value="InterPro"/>
</dbReference>
<evidence type="ECO:0000256" key="1">
    <source>
        <dbReference type="ARBA" id="ARBA00004418"/>
    </source>
</evidence>
<evidence type="ECO:0000256" key="3">
    <source>
        <dbReference type="ARBA" id="ARBA00022729"/>
    </source>
</evidence>
<dbReference type="NCBIfam" id="TIGR02800">
    <property type="entry name" value="propeller_TolB"/>
    <property type="match status" value="1"/>
</dbReference>
<reference evidence="6" key="1">
    <citation type="submission" date="2021-03" db="EMBL/GenBank/DDBJ databases">
        <title>Plesiomonas shigelloides zfcc0051, isolated from zebrafish feces.</title>
        <authorList>
            <person name="Vanderhoek Z."/>
            <person name="Gaulke C."/>
        </authorList>
    </citation>
    <scope>NUCLEOTIDE SEQUENCE</scope>
    <source>
        <strain evidence="6">Zfcc0051</strain>
    </source>
</reference>
<dbReference type="PANTHER" id="PTHR36842:SF1">
    <property type="entry name" value="PROTEIN TOLB"/>
    <property type="match status" value="1"/>
</dbReference>
<dbReference type="GO" id="GO:0051301">
    <property type="term" value="P:cell division"/>
    <property type="evidence" value="ECO:0007669"/>
    <property type="project" value="UniProtKB-UniRule"/>
</dbReference>
<dbReference type="Pfam" id="PF07676">
    <property type="entry name" value="PD40"/>
    <property type="match status" value="4"/>
</dbReference>
<comment type="caution">
    <text evidence="6">The sequence shown here is derived from an EMBL/GenBank/DDBJ whole genome shotgun (WGS) entry which is preliminary data.</text>
</comment>
<accession>A0A1A9AWK9</accession>
<sequence precursor="true">MKPVLKLFAGLMMLVTAVASAEVRIVIDQGVDTARPIAVVPFKWTGSGNPPDNVAEIVAADLRNSGKFNPIPPARMPQQPTSASEVNPALWSTMGIDAIVVGQVQAGADGNYLISYQLVDTAGSPGTVLESNQYRVTKQWIRYASHTISDMVFERLTGIKGAFRTRIAYVVQTNGGRYPYELRVSDYDGFNQFVVHRSPEPIMSPAWTKDGRKLAYVTFENRRSQLMLQDLSTSQRKILTSFPRHNGAPSFSPDGSKMAFALSKDGSLKLYVMDIASGQIRRVTEGRFNDTEPSWYPDSQSIAFTSDRGGRPQIYKLNLASGAVERLTWEGAQNQNGEISPDGKALYMVSSTGSGQHIAKQDLDTGSVEVLTNTFLDETPSVSPNGIMLIYGSTQGLGRVLNLVSTDGRFKARVPATDGQVKFPAWSPYL</sequence>
<evidence type="ECO:0000256" key="4">
    <source>
        <dbReference type="ARBA" id="ARBA00022764"/>
    </source>
</evidence>
<dbReference type="AlphaFoldDB" id="A0A1A9AWK9"/>
<dbReference type="InterPro" id="IPR014167">
    <property type="entry name" value="Tol-Pal_TolB"/>
</dbReference>
<evidence type="ECO:0000256" key="5">
    <source>
        <dbReference type="HAMAP-Rule" id="MF_00671"/>
    </source>
</evidence>
<keyword evidence="3 5" id="KW-0732">Signal</keyword>
<keyword evidence="5" id="KW-0131">Cell cycle</keyword>
<gene>
    <name evidence="5 6" type="primary">tolB</name>
    <name evidence="6" type="ORF">J2R62_08895</name>
</gene>
<dbReference type="KEGG" id="pshi:SAMEA2665130_1138"/>
<keyword evidence="5" id="KW-0132">Cell division</keyword>